<feature type="transmembrane region" description="Helical" evidence="1">
    <location>
        <begin position="20"/>
        <end position="43"/>
    </location>
</feature>
<sequence length="214" mass="22039">MYNSKPLNTDLPSSRQLLRSTIIAFIVAVVLLVTVVLPSEYAIDPTGVGRMLGLTEMGEIKGQLAEEAAADAARDAAAAAAGAPISSAASSASPAAPAAAAAPAVDTTQWRDQMQVVLAPGEGAEVKLAMTAGQKANFTWTAQGGVVNFDTHGDGGTGGESTSYEKGRGVAADEGVLEAAFNGSHGWFWRNRSEATVTITLRTAGDYAQIKRVM</sequence>
<dbReference type="Proteomes" id="UP000515506">
    <property type="component" value="Chromosome"/>
</dbReference>
<evidence type="ECO:0000313" key="2">
    <source>
        <dbReference type="EMBL" id="QND78740.1"/>
    </source>
</evidence>
<dbReference type="EMBL" id="CP060028">
    <property type="protein sequence ID" value="QND78740.1"/>
    <property type="molecule type" value="Genomic_DNA"/>
</dbReference>
<proteinExistence type="predicted"/>
<reference evidence="2 3" key="1">
    <citation type="submission" date="2020-08" db="EMBL/GenBank/DDBJ databases">
        <title>Streptomycin resistant and MDR strain, P. mexicana.</title>
        <authorList>
            <person name="Ganesh-kumar S."/>
            <person name="Zhe T."/>
            <person name="Yu Z."/>
            <person name="Min Y."/>
        </authorList>
    </citation>
    <scope>NUCLEOTIDE SEQUENCE [LARGE SCALE GENOMIC DNA]</scope>
    <source>
        <strain evidence="2 3">GTZY</strain>
    </source>
</reference>
<organism evidence="2 3">
    <name type="scientific">Pseudoxanthomonas mexicana</name>
    <dbReference type="NCBI Taxonomy" id="128785"/>
    <lineage>
        <taxon>Bacteria</taxon>
        <taxon>Pseudomonadati</taxon>
        <taxon>Pseudomonadota</taxon>
        <taxon>Gammaproteobacteria</taxon>
        <taxon>Lysobacterales</taxon>
        <taxon>Lysobacteraceae</taxon>
        <taxon>Pseudoxanthomonas</taxon>
    </lineage>
</organism>
<gene>
    <name evidence="2" type="ORF">H4W19_10040</name>
</gene>
<accession>A0ABX6R6J6</accession>
<evidence type="ECO:0000256" key="1">
    <source>
        <dbReference type="SAM" id="Phobius"/>
    </source>
</evidence>
<keyword evidence="3" id="KW-1185">Reference proteome</keyword>
<keyword evidence="1" id="KW-1133">Transmembrane helix</keyword>
<protein>
    <submittedName>
        <fullName evidence="2">Transmembrane anchor protein</fullName>
    </submittedName>
</protein>
<dbReference type="RefSeq" id="WP_056881672.1">
    <property type="nucleotide sequence ID" value="NZ_CP060028.1"/>
</dbReference>
<keyword evidence="1" id="KW-0472">Membrane</keyword>
<evidence type="ECO:0000313" key="3">
    <source>
        <dbReference type="Proteomes" id="UP000515506"/>
    </source>
</evidence>
<name>A0ABX6R6J6_PSEMX</name>
<keyword evidence="1 2" id="KW-0812">Transmembrane</keyword>